<feature type="region of interest" description="Disordered" evidence="2">
    <location>
        <begin position="172"/>
        <end position="217"/>
    </location>
</feature>
<feature type="coiled-coil region" evidence="1">
    <location>
        <begin position="103"/>
        <end position="144"/>
    </location>
</feature>
<evidence type="ECO:0000256" key="1">
    <source>
        <dbReference type="SAM" id="Coils"/>
    </source>
</evidence>
<sequence>MSKAKELPRAWRGYHPLETEQWFAALEAAHDREAEELIAAIRKERARGEQLSDDARQRRQAGAQPHSAAAVDEDADRGWMQGRIDRSAAAIRRQGEAEAAALRRLLEVREAEHEASVRDAERQLAECEAAIARLVAEADSLFEAMPAETEGDKATAELRSALAGIQAAALPASALPPNSRETVAPGDEAAAKSREPKAPDDEAAANRERGVRRAMEESARSAKVIQFRLKSMLGRVEAAGHWRAAGAAAQPDAEDFALAAGGAEAESGSAASRHAAAAAATMNAARAAAGVSATRSGRTGRPLYSAYWGDLEPYLQDNSDPEQLPQHTGPLVADPRLAGQRDAVPHLEEGEPKQAMQAVTGEVSSPSDSVAGSDNSGQSDEAADPAGAKAEDTGRADTLSAGGASAVLGAGTLPAGGDSAVLDTPPAGGASAMLGADTPPAGGASAVLGVDTPSAGPASAALSEEIRFVRERYIVGKTAGQSLRAADGRLLIAKGDRITAQTVADAEREGKLAELVVHMVIPGLGAEAR</sequence>
<accession>A0ABV5KIY6</accession>
<feature type="compositionally biased region" description="Polar residues" evidence="2">
    <location>
        <begin position="362"/>
        <end position="379"/>
    </location>
</feature>
<dbReference type="EMBL" id="JBHMDO010000009">
    <property type="protein sequence ID" value="MFB9325186.1"/>
    <property type="molecule type" value="Genomic_DNA"/>
</dbReference>
<keyword evidence="1" id="KW-0175">Coiled coil</keyword>
<feature type="region of interest" description="Disordered" evidence="2">
    <location>
        <begin position="314"/>
        <end position="334"/>
    </location>
</feature>
<evidence type="ECO:0000313" key="4">
    <source>
        <dbReference type="Proteomes" id="UP001589747"/>
    </source>
</evidence>
<feature type="region of interest" description="Disordered" evidence="2">
    <location>
        <begin position="46"/>
        <end position="75"/>
    </location>
</feature>
<reference evidence="3 4" key="1">
    <citation type="submission" date="2024-09" db="EMBL/GenBank/DDBJ databases">
        <authorList>
            <person name="Sun Q."/>
            <person name="Mori K."/>
        </authorList>
    </citation>
    <scope>NUCLEOTIDE SEQUENCE [LARGE SCALE GENOMIC DNA]</scope>
    <source>
        <strain evidence="3 4">TISTR 2452</strain>
    </source>
</reference>
<keyword evidence="4" id="KW-1185">Reference proteome</keyword>
<protein>
    <submittedName>
        <fullName evidence="3">Uncharacterized protein</fullName>
    </submittedName>
</protein>
<dbReference type="Proteomes" id="UP001589747">
    <property type="component" value="Unassembled WGS sequence"/>
</dbReference>
<gene>
    <name evidence="3" type="ORF">ACFFSY_04545</name>
</gene>
<evidence type="ECO:0000313" key="3">
    <source>
        <dbReference type="EMBL" id="MFB9325186.1"/>
    </source>
</evidence>
<feature type="compositionally biased region" description="Basic and acidic residues" evidence="2">
    <location>
        <begin position="46"/>
        <end position="57"/>
    </location>
</feature>
<feature type="compositionally biased region" description="Basic and acidic residues" evidence="2">
    <location>
        <begin position="189"/>
        <end position="217"/>
    </location>
</feature>
<feature type="region of interest" description="Disordered" evidence="2">
    <location>
        <begin position="350"/>
        <end position="397"/>
    </location>
</feature>
<dbReference type="RefSeq" id="WP_377490538.1">
    <property type="nucleotide sequence ID" value="NZ_JBHMDO010000009.1"/>
</dbReference>
<evidence type="ECO:0000256" key="2">
    <source>
        <dbReference type="SAM" id="MobiDB-lite"/>
    </source>
</evidence>
<name>A0ABV5KIY6_9BACL</name>
<proteinExistence type="predicted"/>
<organism evidence="3 4">
    <name type="scientific">Paenibacillus aurantiacus</name>
    <dbReference type="NCBI Taxonomy" id="1936118"/>
    <lineage>
        <taxon>Bacteria</taxon>
        <taxon>Bacillati</taxon>
        <taxon>Bacillota</taxon>
        <taxon>Bacilli</taxon>
        <taxon>Bacillales</taxon>
        <taxon>Paenibacillaceae</taxon>
        <taxon>Paenibacillus</taxon>
    </lineage>
</organism>
<comment type="caution">
    <text evidence="3">The sequence shown here is derived from an EMBL/GenBank/DDBJ whole genome shotgun (WGS) entry which is preliminary data.</text>
</comment>